<protein>
    <submittedName>
        <fullName evidence="1">FliB family protein</fullName>
    </submittedName>
</protein>
<evidence type="ECO:0000313" key="2">
    <source>
        <dbReference type="Proteomes" id="UP000095558"/>
    </source>
</evidence>
<dbReference type="NCBIfam" id="NF038110">
    <property type="entry name" value="Lys_methyl_FliB"/>
    <property type="match status" value="1"/>
</dbReference>
<dbReference type="OrthoDB" id="86584at2"/>
<dbReference type="Proteomes" id="UP000095558">
    <property type="component" value="Unassembled WGS sequence"/>
</dbReference>
<reference evidence="1 2" key="1">
    <citation type="submission" date="2015-09" db="EMBL/GenBank/DDBJ databases">
        <authorList>
            <consortium name="Pathogen Informatics"/>
        </authorList>
    </citation>
    <scope>NUCLEOTIDE SEQUENCE [LARGE SCALE GENOMIC DNA]</scope>
    <source>
        <strain evidence="1 2">2789STDY5834855</strain>
    </source>
</reference>
<sequence>MNKEVKIFKIQNYDYFRCTADKCKFTCCSGWDVNIDNNTYIKWKNNKKNYILQNVIEIINDDEVEYFINKETQEKCPFLDNKGLCNIVKNDGEECLSLTCKKFPRIENVLEGRKEITLSCACPEVVENISKLKGKIKMISSDNKIIEEKSTMYKVRELLIYIIQEKKLSLDDKLILCFDILINMLSNDISKNQILKEYKSDKYISNVLRAFSEIEFNIEEAIEELNYLFLDITENYKDVEGLENSLREIYKFSESKKDKNYINKWIIYKKTFEQYNELIENCIVSKILSECTSEDFQELALSFQLIILEYLLMRYTVFLKYYTNNKNEISIEDIKEYIVVFSRVISNNSEAVLEFLEDGFGKAILDIGYIKLIMI</sequence>
<gene>
    <name evidence="1" type="primary">fliU_3</name>
    <name evidence="1" type="ORF">ERS852470_00691</name>
</gene>
<dbReference type="GeneID" id="83012401"/>
<evidence type="ECO:0000313" key="1">
    <source>
        <dbReference type="EMBL" id="CUN77853.1"/>
    </source>
</evidence>
<organism evidence="1 2">
    <name type="scientific">Clostridium disporicum</name>
    <dbReference type="NCBI Taxonomy" id="84024"/>
    <lineage>
        <taxon>Bacteria</taxon>
        <taxon>Bacillati</taxon>
        <taxon>Bacillota</taxon>
        <taxon>Clostridia</taxon>
        <taxon>Eubacteriales</taxon>
        <taxon>Clostridiaceae</taxon>
        <taxon>Clostridium</taxon>
    </lineage>
</organism>
<dbReference type="AlphaFoldDB" id="A0A173ZPW2"/>
<proteinExistence type="predicted"/>
<dbReference type="EMBL" id="CYZV01000006">
    <property type="protein sequence ID" value="CUN77853.1"/>
    <property type="molecule type" value="Genomic_DNA"/>
</dbReference>
<dbReference type="RefSeq" id="WP_042399608.1">
    <property type="nucleotide sequence ID" value="NZ_CYZV01000006.1"/>
</dbReference>
<accession>A0A173ZPW2</accession>
<name>A0A173ZPW2_9CLOT</name>